<evidence type="ECO:0000259" key="7">
    <source>
        <dbReference type="PROSITE" id="PS51021"/>
    </source>
</evidence>
<dbReference type="PaxDb" id="44689-DDB0304627"/>
<dbReference type="InterPro" id="IPR036028">
    <property type="entry name" value="SH3-like_dom_sf"/>
</dbReference>
<dbReference type="InterPro" id="IPR027267">
    <property type="entry name" value="AH/BAR_dom_sf"/>
</dbReference>
<dbReference type="CDD" id="cd00174">
    <property type="entry name" value="SH3"/>
    <property type="match status" value="1"/>
</dbReference>
<dbReference type="SMART" id="SM00326">
    <property type="entry name" value="SH3"/>
    <property type="match status" value="1"/>
</dbReference>
<dbReference type="GO" id="GO:0005543">
    <property type="term" value="F:phospholipid binding"/>
    <property type="evidence" value="ECO:0000318"/>
    <property type="project" value="GO_Central"/>
</dbReference>
<protein>
    <submittedName>
        <fullName evidence="8">SH3 domain-containing protein</fullName>
    </submittedName>
</protein>
<dbReference type="InParanoid" id="Q54NT2"/>
<dbReference type="SMR" id="Q54NT2"/>
<dbReference type="Gene3D" id="1.20.1270.60">
    <property type="entry name" value="Arfaptin homology (AH) domain/BAR domain"/>
    <property type="match status" value="1"/>
</dbReference>
<dbReference type="Reactome" id="R-DDI-6798695">
    <property type="pathway name" value="Neutrophil degranulation"/>
</dbReference>
<feature type="compositionally biased region" description="Polar residues" evidence="5">
    <location>
        <begin position="288"/>
        <end position="303"/>
    </location>
</feature>
<gene>
    <name evidence="8" type="ORF">DDB_G0284997</name>
</gene>
<dbReference type="GO" id="GO:0005737">
    <property type="term" value="C:cytoplasm"/>
    <property type="evidence" value="ECO:0007669"/>
    <property type="project" value="UniProtKB-SubCell"/>
</dbReference>
<reference evidence="8 9" key="1">
    <citation type="journal article" date="2005" name="Nature">
        <title>The genome of the social amoeba Dictyostelium discoideum.</title>
        <authorList>
            <consortium name="The Dictyostelium discoideum Sequencing Consortium"/>
            <person name="Eichinger L."/>
            <person name="Pachebat J.A."/>
            <person name="Glockner G."/>
            <person name="Rajandream M.A."/>
            <person name="Sucgang R."/>
            <person name="Berriman M."/>
            <person name="Song J."/>
            <person name="Olsen R."/>
            <person name="Szafranski K."/>
            <person name="Xu Q."/>
            <person name="Tunggal B."/>
            <person name="Kummerfeld S."/>
            <person name="Madera M."/>
            <person name="Konfortov B.A."/>
            <person name="Rivero F."/>
            <person name="Bankier A.T."/>
            <person name="Lehmann R."/>
            <person name="Hamlin N."/>
            <person name="Davies R."/>
            <person name="Gaudet P."/>
            <person name="Fey P."/>
            <person name="Pilcher K."/>
            <person name="Chen G."/>
            <person name="Saunders D."/>
            <person name="Sodergren E."/>
            <person name="Davis P."/>
            <person name="Kerhornou A."/>
            <person name="Nie X."/>
            <person name="Hall N."/>
            <person name="Anjard C."/>
            <person name="Hemphill L."/>
            <person name="Bason N."/>
            <person name="Farbrother P."/>
            <person name="Desany B."/>
            <person name="Just E."/>
            <person name="Morio T."/>
            <person name="Rost R."/>
            <person name="Churcher C."/>
            <person name="Cooper J."/>
            <person name="Haydock S."/>
            <person name="van Driessche N."/>
            <person name="Cronin A."/>
            <person name="Goodhead I."/>
            <person name="Muzny D."/>
            <person name="Mourier T."/>
            <person name="Pain A."/>
            <person name="Lu M."/>
            <person name="Harper D."/>
            <person name="Lindsay R."/>
            <person name="Hauser H."/>
            <person name="James K."/>
            <person name="Quiles M."/>
            <person name="Madan Babu M."/>
            <person name="Saito T."/>
            <person name="Buchrieser C."/>
            <person name="Wardroper A."/>
            <person name="Felder M."/>
            <person name="Thangavelu M."/>
            <person name="Johnson D."/>
            <person name="Knights A."/>
            <person name="Loulseged H."/>
            <person name="Mungall K."/>
            <person name="Oliver K."/>
            <person name="Price C."/>
            <person name="Quail M.A."/>
            <person name="Urushihara H."/>
            <person name="Hernandez J."/>
            <person name="Rabbinowitsch E."/>
            <person name="Steffen D."/>
            <person name="Sanders M."/>
            <person name="Ma J."/>
            <person name="Kohara Y."/>
            <person name="Sharp S."/>
            <person name="Simmonds M."/>
            <person name="Spiegler S."/>
            <person name="Tivey A."/>
            <person name="Sugano S."/>
            <person name="White B."/>
            <person name="Walker D."/>
            <person name="Woodward J."/>
            <person name="Winckler T."/>
            <person name="Tanaka Y."/>
            <person name="Shaulsky G."/>
            <person name="Schleicher M."/>
            <person name="Weinstock G."/>
            <person name="Rosenthal A."/>
            <person name="Cox E.C."/>
            <person name="Chisholm R.L."/>
            <person name="Gibbs R."/>
            <person name="Loomis W.F."/>
            <person name="Platzer M."/>
            <person name="Kay R.R."/>
            <person name="Williams J."/>
            <person name="Dear P.H."/>
            <person name="Noegel A.A."/>
            <person name="Barrell B."/>
            <person name="Kuspa A."/>
        </authorList>
    </citation>
    <scope>NUCLEOTIDE SEQUENCE [LARGE SCALE GENOMIC DNA]</scope>
    <source>
        <strain evidence="8 9">AX4</strain>
    </source>
</reference>
<dbReference type="PROSITE" id="PS51021">
    <property type="entry name" value="BAR"/>
    <property type="match status" value="1"/>
</dbReference>
<dbReference type="dictyBase" id="DDB_G0284997"/>
<dbReference type="GO" id="GO:0005886">
    <property type="term" value="C:plasma membrane"/>
    <property type="evidence" value="ECO:0000314"/>
    <property type="project" value="dictyBase"/>
</dbReference>
<dbReference type="VEuPathDB" id="AmoebaDB:DDB_G0284997"/>
<dbReference type="SUPFAM" id="SSF50044">
    <property type="entry name" value="SH3-domain"/>
    <property type="match status" value="1"/>
</dbReference>
<feature type="domain" description="SH3" evidence="6">
    <location>
        <begin position="318"/>
        <end position="374"/>
    </location>
</feature>
<dbReference type="Proteomes" id="UP000002195">
    <property type="component" value="Unassembled WGS sequence"/>
</dbReference>
<feature type="domain" description="BAR" evidence="7">
    <location>
        <begin position="16"/>
        <end position="240"/>
    </location>
</feature>
<feature type="region of interest" description="Disordered" evidence="5">
    <location>
        <begin position="269"/>
        <end position="316"/>
    </location>
</feature>
<dbReference type="InterPro" id="IPR001452">
    <property type="entry name" value="SH3_domain"/>
</dbReference>
<dbReference type="HOGENOM" id="CLU_589785_0_0_1"/>
<dbReference type="Gene3D" id="2.30.30.40">
    <property type="entry name" value="SH3 Domains"/>
    <property type="match status" value="1"/>
</dbReference>
<dbReference type="FunFam" id="2.30.30.40:FF:000072">
    <property type="entry name" value="Unconventional Myosin IB"/>
    <property type="match status" value="1"/>
</dbReference>
<name>Q54NT2_DICDI</name>
<dbReference type="PANTHER" id="PTHR46514:SF9">
    <property type="entry name" value="SH3 DOMAIN-CONTAINING PROTEIN"/>
    <property type="match status" value="1"/>
</dbReference>
<dbReference type="Pfam" id="PF03114">
    <property type="entry name" value="BAR"/>
    <property type="match status" value="1"/>
</dbReference>
<evidence type="ECO:0000313" key="9">
    <source>
        <dbReference type="Proteomes" id="UP000002195"/>
    </source>
</evidence>
<dbReference type="GO" id="GO:0030036">
    <property type="term" value="P:actin cytoskeleton organization"/>
    <property type="evidence" value="ECO:0007669"/>
    <property type="project" value="UniProtKB-ARBA"/>
</dbReference>
<dbReference type="Pfam" id="PF00018">
    <property type="entry name" value="SH3_1"/>
    <property type="match status" value="1"/>
</dbReference>
<evidence type="ECO:0000256" key="3">
    <source>
        <dbReference type="ARBA" id="ARBA00022490"/>
    </source>
</evidence>
<dbReference type="PRINTS" id="PR00452">
    <property type="entry name" value="SH3DOMAIN"/>
</dbReference>
<dbReference type="CDD" id="cd07307">
    <property type="entry name" value="BAR"/>
    <property type="match status" value="1"/>
</dbReference>
<evidence type="ECO:0000259" key="6">
    <source>
        <dbReference type="PROSITE" id="PS50002"/>
    </source>
</evidence>
<dbReference type="AlphaFoldDB" id="Q54NT2"/>
<evidence type="ECO:0000313" key="8">
    <source>
        <dbReference type="EMBL" id="EAL64962.1"/>
    </source>
</evidence>
<dbReference type="PANTHER" id="PTHR46514">
    <property type="entry name" value="AMPHIPHYSIN"/>
    <property type="match status" value="1"/>
</dbReference>
<evidence type="ECO:0000256" key="5">
    <source>
        <dbReference type="SAM" id="MobiDB-lite"/>
    </source>
</evidence>
<accession>Q54NT2</accession>
<dbReference type="FunCoup" id="Q54NT2">
    <property type="interactions" value="191"/>
</dbReference>
<dbReference type="GO" id="GO:0008092">
    <property type="term" value="F:cytoskeletal protein binding"/>
    <property type="evidence" value="ECO:0007669"/>
    <property type="project" value="UniProtKB-ARBA"/>
</dbReference>
<dbReference type="eggNOG" id="KOG3771">
    <property type="taxonomic scope" value="Eukaryota"/>
</dbReference>
<dbReference type="EMBL" id="AAFI02000073">
    <property type="protein sequence ID" value="EAL64962.1"/>
    <property type="molecule type" value="Genomic_DNA"/>
</dbReference>
<sequence>MSNKITTQFARTRQMLFTKTGHSEETIDVQYHYEKERTFSTEERLVKIQKNSKKLIELYKDLNKITTDIAQDACDLYDTQDPMWTPGSKLRDVATNNDKHLLDYTEQMAEPYTKPLSDYISQYKEARKRTEELTTRKVDMDRYKNEVGKLREKGAGSSSKAKLAPTEEKLRICKEGYDSLHEELLNDLPRLNEDKLIFIDYLVASLIKYQSEFHKKVSYEWSPLPSLTKHVDEYSGRDHQPVITSVERSAASINLRSDPVFKSNASIKMKPGAQDQQQYSTVDKDIHQSPNPSNLNLQKSTPNPYGGASAPPPLYGGGGSSTATALYDFTGVDSSELSFRAGDIITIHKSEGEWWEGELNGIYGFAPGSYLRMN</sequence>
<dbReference type="GeneID" id="8624899"/>
<dbReference type="PROSITE" id="PS50002">
    <property type="entry name" value="SH3"/>
    <property type="match status" value="1"/>
</dbReference>
<dbReference type="RefSeq" id="XP_639985.1">
    <property type="nucleotide sequence ID" value="XM_634893.1"/>
</dbReference>
<dbReference type="SUPFAM" id="SSF103657">
    <property type="entry name" value="BAR/IMD domain-like"/>
    <property type="match status" value="1"/>
</dbReference>
<dbReference type="KEGG" id="ddi:DDB_G0284997"/>
<evidence type="ECO:0000256" key="2">
    <source>
        <dbReference type="ARBA" id="ARBA00022443"/>
    </source>
</evidence>
<evidence type="ECO:0000256" key="4">
    <source>
        <dbReference type="PROSITE-ProRule" id="PRU00192"/>
    </source>
</evidence>
<keyword evidence="2 4" id="KW-0728">SH3 domain</keyword>
<dbReference type="InterPro" id="IPR003005">
    <property type="entry name" value="Amphiphysin"/>
</dbReference>
<organism evidence="8 9">
    <name type="scientific">Dictyostelium discoideum</name>
    <name type="common">Social amoeba</name>
    <dbReference type="NCBI Taxonomy" id="44689"/>
    <lineage>
        <taxon>Eukaryota</taxon>
        <taxon>Amoebozoa</taxon>
        <taxon>Evosea</taxon>
        <taxon>Eumycetozoa</taxon>
        <taxon>Dictyostelia</taxon>
        <taxon>Dictyosteliales</taxon>
        <taxon>Dictyosteliaceae</taxon>
        <taxon>Dictyostelium</taxon>
    </lineage>
</organism>
<keyword evidence="3" id="KW-0963">Cytoplasm</keyword>
<dbReference type="FunFam" id="1.20.1270.60:FF:000222">
    <property type="entry name" value="Uncharacterized protein"/>
    <property type="match status" value="1"/>
</dbReference>
<dbReference type="SMART" id="SM00721">
    <property type="entry name" value="BAR"/>
    <property type="match status" value="1"/>
</dbReference>
<keyword evidence="9" id="KW-1185">Reference proteome</keyword>
<dbReference type="STRING" id="44689.Q54NT2"/>
<comment type="caution">
    <text evidence="8">The sequence shown here is derived from an EMBL/GenBank/DDBJ whole genome shotgun (WGS) entry which is preliminary data.</text>
</comment>
<comment type="subcellular location">
    <subcellularLocation>
        <location evidence="1">Cytoplasm</location>
    </subcellularLocation>
</comment>
<dbReference type="PhylomeDB" id="Q54NT2"/>
<proteinExistence type="predicted"/>
<evidence type="ECO:0000256" key="1">
    <source>
        <dbReference type="ARBA" id="ARBA00004496"/>
    </source>
</evidence>
<dbReference type="InterPro" id="IPR004148">
    <property type="entry name" value="BAR_dom"/>
</dbReference>